<evidence type="ECO:0000313" key="4">
    <source>
        <dbReference type="Proteomes" id="UP001154078"/>
    </source>
</evidence>
<reference evidence="3" key="1">
    <citation type="submission" date="2021-12" db="EMBL/GenBank/DDBJ databases">
        <authorList>
            <person name="King R."/>
        </authorList>
    </citation>
    <scope>NUCLEOTIDE SEQUENCE</scope>
</reference>
<evidence type="ECO:0000313" key="3">
    <source>
        <dbReference type="EMBL" id="CAH0553426.1"/>
    </source>
</evidence>
<feature type="coiled-coil region" evidence="1">
    <location>
        <begin position="120"/>
        <end position="147"/>
    </location>
</feature>
<sequence length="213" mass="24389">MIVKFIIFVVIIIQVLAKKDDATTELNKLKIKVESEVNTFEENSKKWQQNLFQDVLKFDNKTLEDVNKKIKRIKENVAKLKPKNPKCVDDQKEAISKLDGLGKSFYPCSSQVAGSTERNIGEFQNRVARAKGQLDMLEDRIKGCAENEDCLTAVIRDIKKSNIAKEIEDITGKTEDFVNVKKNELNHCSTVDKVKDRGDEIVNKIRECIDKHY</sequence>
<keyword evidence="1" id="KW-0175">Coiled coil</keyword>
<evidence type="ECO:0000256" key="1">
    <source>
        <dbReference type="SAM" id="Coils"/>
    </source>
</evidence>
<feature type="signal peptide" evidence="2">
    <location>
        <begin position="1"/>
        <end position="17"/>
    </location>
</feature>
<keyword evidence="4" id="KW-1185">Reference proteome</keyword>
<organism evidence="3 4">
    <name type="scientific">Brassicogethes aeneus</name>
    <name type="common">Rape pollen beetle</name>
    <name type="synonym">Meligethes aeneus</name>
    <dbReference type="NCBI Taxonomy" id="1431903"/>
    <lineage>
        <taxon>Eukaryota</taxon>
        <taxon>Metazoa</taxon>
        <taxon>Ecdysozoa</taxon>
        <taxon>Arthropoda</taxon>
        <taxon>Hexapoda</taxon>
        <taxon>Insecta</taxon>
        <taxon>Pterygota</taxon>
        <taxon>Neoptera</taxon>
        <taxon>Endopterygota</taxon>
        <taxon>Coleoptera</taxon>
        <taxon>Polyphaga</taxon>
        <taxon>Cucujiformia</taxon>
        <taxon>Nitidulidae</taxon>
        <taxon>Meligethinae</taxon>
        <taxon>Brassicogethes</taxon>
    </lineage>
</organism>
<dbReference type="Proteomes" id="UP001154078">
    <property type="component" value="Chromosome 3"/>
</dbReference>
<gene>
    <name evidence="3" type="ORF">MELIAE_LOCUS5416</name>
</gene>
<dbReference type="AlphaFoldDB" id="A0A9P0FGR2"/>
<feature type="coiled-coil region" evidence="1">
    <location>
        <begin position="19"/>
        <end position="76"/>
    </location>
</feature>
<proteinExistence type="predicted"/>
<accession>A0A9P0FGR2</accession>
<evidence type="ECO:0000256" key="2">
    <source>
        <dbReference type="SAM" id="SignalP"/>
    </source>
</evidence>
<keyword evidence="2" id="KW-0732">Signal</keyword>
<dbReference type="EMBL" id="OV121134">
    <property type="protein sequence ID" value="CAH0553426.1"/>
    <property type="molecule type" value="Genomic_DNA"/>
</dbReference>
<protein>
    <submittedName>
        <fullName evidence="3">Uncharacterized protein</fullName>
    </submittedName>
</protein>
<name>A0A9P0FGR2_BRAAE</name>
<feature type="chain" id="PRO_5040124320" evidence="2">
    <location>
        <begin position="18"/>
        <end position="213"/>
    </location>
</feature>
<dbReference type="OrthoDB" id="10504252at2759"/>